<keyword evidence="2" id="KW-1133">Transmembrane helix</keyword>
<dbReference type="KEGG" id="cyc:PCC7424_2598"/>
<keyword evidence="2" id="KW-0812">Transmembrane</keyword>
<dbReference type="HOGENOM" id="CLU_2218734_0_0_3"/>
<evidence type="ECO:0000256" key="1">
    <source>
        <dbReference type="SAM" id="Coils"/>
    </source>
</evidence>
<keyword evidence="1" id="KW-0175">Coiled coil</keyword>
<keyword evidence="2" id="KW-0472">Membrane</keyword>
<organism evidence="3 4">
    <name type="scientific">Gloeothece citriformis (strain PCC 7424)</name>
    <name type="common">Cyanothece sp. (strain PCC 7424)</name>
    <dbReference type="NCBI Taxonomy" id="65393"/>
    <lineage>
        <taxon>Bacteria</taxon>
        <taxon>Bacillati</taxon>
        <taxon>Cyanobacteriota</taxon>
        <taxon>Cyanophyceae</taxon>
        <taxon>Oscillatoriophycideae</taxon>
        <taxon>Chroococcales</taxon>
        <taxon>Aphanothecaceae</taxon>
        <taxon>Gloeothece</taxon>
        <taxon>Gloeothece citriformis</taxon>
    </lineage>
</organism>
<dbReference type="eggNOG" id="COG4238">
    <property type="taxonomic scope" value="Bacteria"/>
</dbReference>
<evidence type="ECO:0000313" key="4">
    <source>
        <dbReference type="Proteomes" id="UP000002384"/>
    </source>
</evidence>
<feature type="coiled-coil region" evidence="1">
    <location>
        <begin position="24"/>
        <end position="66"/>
    </location>
</feature>
<reference evidence="4" key="1">
    <citation type="journal article" date="2011" name="MBio">
        <title>Novel metabolic attributes of the genus Cyanothece, comprising a group of unicellular nitrogen-fixing Cyanobacteria.</title>
        <authorList>
            <person name="Bandyopadhyay A."/>
            <person name="Elvitigala T."/>
            <person name="Welsh E."/>
            <person name="Stockel J."/>
            <person name="Liberton M."/>
            <person name="Min H."/>
            <person name="Sherman L.A."/>
            <person name="Pakrasi H.B."/>
        </authorList>
    </citation>
    <scope>NUCLEOTIDE SEQUENCE [LARGE SCALE GENOMIC DNA]</scope>
    <source>
        <strain evidence="4">PCC 7424</strain>
    </source>
</reference>
<dbReference type="AlphaFoldDB" id="B7KKP3"/>
<keyword evidence="4" id="KW-1185">Reference proteome</keyword>
<evidence type="ECO:0000256" key="2">
    <source>
        <dbReference type="SAM" id="Phobius"/>
    </source>
</evidence>
<protein>
    <recommendedName>
        <fullName evidence="5">DUF4164 domain-containing protein</fullName>
    </recommendedName>
</protein>
<evidence type="ECO:0000313" key="3">
    <source>
        <dbReference type="EMBL" id="ACK71012.1"/>
    </source>
</evidence>
<evidence type="ECO:0008006" key="5">
    <source>
        <dbReference type="Google" id="ProtNLM"/>
    </source>
</evidence>
<gene>
    <name evidence="3" type="ordered locus">PCC7424_2598</name>
</gene>
<accession>B7KKP3</accession>
<dbReference type="Proteomes" id="UP000002384">
    <property type="component" value="Chromosome"/>
</dbReference>
<proteinExistence type="predicted"/>
<dbReference type="EMBL" id="CP001291">
    <property type="protein sequence ID" value="ACK71012.1"/>
    <property type="molecule type" value="Genomic_DNA"/>
</dbReference>
<feature type="transmembrane region" description="Helical" evidence="2">
    <location>
        <begin position="69"/>
        <end position="88"/>
    </location>
</feature>
<name>B7KKP3_GLOC7</name>
<dbReference type="RefSeq" id="WP_015954615.1">
    <property type="nucleotide sequence ID" value="NC_011729.1"/>
</dbReference>
<dbReference type="STRING" id="65393.PCC7424_2598"/>
<sequence length="91" mass="10312">MAEPTLQELKELILNLDKKIDTGFIRLEGEIKRVEEKLEGEIKRVEEKLEAKIDGLEKRLSNEETLSRTAFAALVVGALAGLIKYLFFPNP</sequence>